<reference evidence="3" key="1">
    <citation type="journal article" date="2021" name="Front. Microbiol.">
        <title>Comprehensive Comparative Genomics and Phenotyping of Methylobacterium Species.</title>
        <authorList>
            <person name="Alessa O."/>
            <person name="Ogura Y."/>
            <person name="Fujitani Y."/>
            <person name="Takami H."/>
            <person name="Hayashi T."/>
            <person name="Sahin N."/>
            <person name="Tani A."/>
        </authorList>
    </citation>
    <scope>NUCLEOTIDE SEQUENCE</scope>
    <source>
        <strain evidence="3">KCTC 52305</strain>
    </source>
</reference>
<gene>
    <name evidence="3" type="ORF">OPKNFCMD_2971</name>
</gene>
<proteinExistence type="predicted"/>
<dbReference type="RefSeq" id="WP_128561823.1">
    <property type="nucleotide sequence ID" value="NZ_BPQH01000008.1"/>
</dbReference>
<organism evidence="3 4">
    <name type="scientific">Methylobacterium crusticola</name>
    <dbReference type="NCBI Taxonomy" id="1697972"/>
    <lineage>
        <taxon>Bacteria</taxon>
        <taxon>Pseudomonadati</taxon>
        <taxon>Pseudomonadota</taxon>
        <taxon>Alphaproteobacteria</taxon>
        <taxon>Hyphomicrobiales</taxon>
        <taxon>Methylobacteriaceae</taxon>
        <taxon>Methylobacterium</taxon>
    </lineage>
</organism>
<evidence type="ECO:0000256" key="1">
    <source>
        <dbReference type="SAM" id="MobiDB-lite"/>
    </source>
</evidence>
<dbReference type="Pfam" id="PF09898">
    <property type="entry name" value="DUF2125"/>
    <property type="match status" value="1"/>
</dbReference>
<keyword evidence="2" id="KW-0472">Membrane</keyword>
<keyword evidence="2" id="KW-1133">Transmembrane helix</keyword>
<evidence type="ECO:0000256" key="2">
    <source>
        <dbReference type="SAM" id="Phobius"/>
    </source>
</evidence>
<name>A0ABQ4QYE2_9HYPH</name>
<keyword evidence="2" id="KW-0812">Transmembrane</keyword>
<evidence type="ECO:0000313" key="3">
    <source>
        <dbReference type="EMBL" id="GJD50234.1"/>
    </source>
</evidence>
<dbReference type="Proteomes" id="UP001055167">
    <property type="component" value="Unassembled WGS sequence"/>
</dbReference>
<feature type="region of interest" description="Disordered" evidence="1">
    <location>
        <begin position="327"/>
        <end position="346"/>
    </location>
</feature>
<feature type="transmembrane region" description="Helical" evidence="2">
    <location>
        <begin position="20"/>
        <end position="43"/>
    </location>
</feature>
<dbReference type="InterPro" id="IPR018666">
    <property type="entry name" value="DUF2125"/>
</dbReference>
<evidence type="ECO:0000313" key="4">
    <source>
        <dbReference type="Proteomes" id="UP001055167"/>
    </source>
</evidence>
<comment type="caution">
    <text evidence="3">The sequence shown here is derived from an EMBL/GenBank/DDBJ whole genome shotgun (WGS) entry which is preliminary data.</text>
</comment>
<reference evidence="3" key="2">
    <citation type="submission" date="2021-08" db="EMBL/GenBank/DDBJ databases">
        <authorList>
            <person name="Tani A."/>
            <person name="Ola A."/>
            <person name="Ogura Y."/>
            <person name="Katsura K."/>
            <person name="Hayashi T."/>
        </authorList>
    </citation>
    <scope>NUCLEOTIDE SEQUENCE</scope>
    <source>
        <strain evidence="3">KCTC 52305</strain>
    </source>
</reference>
<accession>A0ABQ4QYE2</accession>
<sequence>MTQGPETEVEVAPGRRARRIGLFAPFLLLVLAGLLWTGAWFWLRGRADQEIDGWFAREARAGRTWTCAERSLTGYPFRLELRCAALAFTRSDVSFSVGPVVAVAQVYQPRHVILEATGPFRVEQDGLPGDVTWRLLEVSLHLTDGGFQRASLVVDGLKGAVAGVQPTPVDFTTDHLELHARPTPGRFDADGAVDLSARVTRATLPLLDPWLGGPEPADLALDATVTRAAGFRTRPLAEELERWREAGGTAELTRLSVDKGSCRLRAQGALALDALHRVAGQLDVRTAGLEQVIAPLISEQLGARLGGDGAALVGNIVGQFLGGRRRETGPAQIDQDGQQRPGDPPLKVLPPVRLTAGRVVVGPFTLPNVRLTPLY</sequence>
<evidence type="ECO:0008006" key="5">
    <source>
        <dbReference type="Google" id="ProtNLM"/>
    </source>
</evidence>
<keyword evidence="4" id="KW-1185">Reference proteome</keyword>
<dbReference type="EMBL" id="BPQH01000008">
    <property type="protein sequence ID" value="GJD50234.1"/>
    <property type="molecule type" value="Genomic_DNA"/>
</dbReference>
<protein>
    <recommendedName>
        <fullName evidence="5">DUF2125 domain-containing protein</fullName>
    </recommendedName>
</protein>